<feature type="compositionally biased region" description="Basic and acidic residues" evidence="1">
    <location>
        <begin position="48"/>
        <end position="59"/>
    </location>
</feature>
<evidence type="ECO:0000313" key="4">
    <source>
        <dbReference type="Proteomes" id="UP000800092"/>
    </source>
</evidence>
<gene>
    <name evidence="3" type="ORF">EV356DRAFT_475648</name>
</gene>
<dbReference type="AlphaFoldDB" id="A0A6A6GU25"/>
<accession>A0A6A6GU25</accession>
<feature type="compositionally biased region" description="Basic and acidic residues" evidence="1">
    <location>
        <begin position="1"/>
        <end position="10"/>
    </location>
</feature>
<reference evidence="3" key="1">
    <citation type="journal article" date="2020" name="Stud. Mycol.">
        <title>101 Dothideomycetes genomes: a test case for predicting lifestyles and emergence of pathogens.</title>
        <authorList>
            <person name="Haridas S."/>
            <person name="Albert R."/>
            <person name="Binder M."/>
            <person name="Bloem J."/>
            <person name="Labutti K."/>
            <person name="Salamov A."/>
            <person name="Andreopoulos B."/>
            <person name="Baker S."/>
            <person name="Barry K."/>
            <person name="Bills G."/>
            <person name="Bluhm B."/>
            <person name="Cannon C."/>
            <person name="Castanera R."/>
            <person name="Culley D."/>
            <person name="Daum C."/>
            <person name="Ezra D."/>
            <person name="Gonzalez J."/>
            <person name="Henrissat B."/>
            <person name="Kuo A."/>
            <person name="Liang C."/>
            <person name="Lipzen A."/>
            <person name="Lutzoni F."/>
            <person name="Magnuson J."/>
            <person name="Mondo S."/>
            <person name="Nolan M."/>
            <person name="Ohm R."/>
            <person name="Pangilinan J."/>
            <person name="Park H.-J."/>
            <person name="Ramirez L."/>
            <person name="Alfaro M."/>
            <person name="Sun H."/>
            <person name="Tritt A."/>
            <person name="Yoshinaga Y."/>
            <person name="Zwiers L.-H."/>
            <person name="Turgeon B."/>
            <person name="Goodwin S."/>
            <person name="Spatafora J."/>
            <person name="Crous P."/>
            <person name="Grigoriev I."/>
        </authorList>
    </citation>
    <scope>NUCLEOTIDE SEQUENCE</scope>
    <source>
        <strain evidence="3">Tuck. ex Michener</strain>
    </source>
</reference>
<dbReference type="OrthoDB" id="5348546at2759"/>
<feature type="domain" description="FHA" evidence="2">
    <location>
        <begin position="114"/>
        <end position="171"/>
    </location>
</feature>
<evidence type="ECO:0000259" key="2">
    <source>
        <dbReference type="PROSITE" id="PS50006"/>
    </source>
</evidence>
<feature type="compositionally biased region" description="Polar residues" evidence="1">
    <location>
        <begin position="377"/>
        <end position="390"/>
    </location>
</feature>
<feature type="compositionally biased region" description="Low complexity" evidence="1">
    <location>
        <begin position="12"/>
        <end position="30"/>
    </location>
</feature>
<feature type="region of interest" description="Disordered" evidence="1">
    <location>
        <begin position="362"/>
        <end position="396"/>
    </location>
</feature>
<dbReference type="PROSITE" id="PS50006">
    <property type="entry name" value="FHA_DOMAIN"/>
    <property type="match status" value="1"/>
</dbReference>
<keyword evidence="4" id="KW-1185">Reference proteome</keyword>
<evidence type="ECO:0000256" key="1">
    <source>
        <dbReference type="SAM" id="MobiDB-lite"/>
    </source>
</evidence>
<feature type="compositionally biased region" description="Polar residues" evidence="1">
    <location>
        <begin position="294"/>
        <end position="309"/>
    </location>
</feature>
<proteinExistence type="predicted"/>
<name>A0A6A6GU25_VIRVR</name>
<dbReference type="InterPro" id="IPR000253">
    <property type="entry name" value="FHA_dom"/>
</dbReference>
<feature type="region of interest" description="Disordered" evidence="1">
    <location>
        <begin position="286"/>
        <end position="341"/>
    </location>
</feature>
<dbReference type="Proteomes" id="UP000800092">
    <property type="component" value="Unassembled WGS sequence"/>
</dbReference>
<evidence type="ECO:0000313" key="3">
    <source>
        <dbReference type="EMBL" id="KAF2229296.1"/>
    </source>
</evidence>
<organism evidence="3 4">
    <name type="scientific">Viridothelium virens</name>
    <name type="common">Speckled blister lichen</name>
    <name type="synonym">Trypethelium virens</name>
    <dbReference type="NCBI Taxonomy" id="1048519"/>
    <lineage>
        <taxon>Eukaryota</taxon>
        <taxon>Fungi</taxon>
        <taxon>Dikarya</taxon>
        <taxon>Ascomycota</taxon>
        <taxon>Pezizomycotina</taxon>
        <taxon>Dothideomycetes</taxon>
        <taxon>Dothideomycetes incertae sedis</taxon>
        <taxon>Trypetheliales</taxon>
        <taxon>Trypetheliaceae</taxon>
        <taxon>Viridothelium</taxon>
    </lineage>
</organism>
<dbReference type="EMBL" id="ML991868">
    <property type="protein sequence ID" value="KAF2229296.1"/>
    <property type="molecule type" value="Genomic_DNA"/>
</dbReference>
<sequence>MASPQNEKKSIQQASPSAQSSASRPSLLPAFEPLPSSPVLPTSKSVKRKFDDRNADIKHYPTPIPTSSTGILPSSPPALRPGLNRNVSTISTLEERAPLGTVPTVDVPLSGEPVNIGRSANSSDYQLSANRLISRVHIRAMYLAPSSEHAYGEILIKCLGWNGAKIHCRNEIYQLGKGDTFLSDRPEAQIIADVLETRVVIAWPRRDGEDRSTGWEEEDEDLTRNTAEAIAQQDFASSPPLMPGRLQSPVSPSPLWPANLTASATFLASDPPDVSADGIIQVYEDHESADDQQHSPSQRCGTPRQNSRTLSERSPLKLSKSNPSRDFEEHSDSNEENDPIIHSFYTSGENLLSRFESIRSDAARTPDRSRPRLMPCNSPNSPQQAASSGQPRKVQVSPIKNHVINQLAYSRVHSMPLSTIFNNLPSDLKNAASPRKSPSGMKLTGSELKAILDTTPCVGEISREGKDAAGKPLENEFYYVPEMDADDMRRNTVVEGLGKPGLRAVRKQHKQYYWKRPRF</sequence>
<protein>
    <recommendedName>
        <fullName evidence="2">FHA domain-containing protein</fullName>
    </recommendedName>
</protein>
<feature type="compositionally biased region" description="Basic and acidic residues" evidence="1">
    <location>
        <begin position="323"/>
        <end position="333"/>
    </location>
</feature>
<feature type="region of interest" description="Disordered" evidence="1">
    <location>
        <begin position="1"/>
        <end position="79"/>
    </location>
</feature>